<evidence type="ECO:0000313" key="3">
    <source>
        <dbReference type="EMBL" id="RQP22760.1"/>
    </source>
</evidence>
<reference evidence="3 4" key="2">
    <citation type="submission" date="2018-12" db="EMBL/GenBank/DDBJ databases">
        <title>Rhizobacter gummiphilus sp. nov., a rubber-degrading bacterium isolated from the soil of a botanical garden in Japan.</title>
        <authorList>
            <person name="Shunsuke S.S."/>
        </authorList>
    </citation>
    <scope>NUCLEOTIDE SEQUENCE [LARGE SCALE GENOMIC DNA]</scope>
    <source>
        <strain evidence="3 4">S-16</strain>
    </source>
</reference>
<organism evidence="3 4">
    <name type="scientific">Piscinibacter terrae</name>
    <dbReference type="NCBI Taxonomy" id="2496871"/>
    <lineage>
        <taxon>Bacteria</taxon>
        <taxon>Pseudomonadati</taxon>
        <taxon>Pseudomonadota</taxon>
        <taxon>Betaproteobacteria</taxon>
        <taxon>Burkholderiales</taxon>
        <taxon>Sphaerotilaceae</taxon>
        <taxon>Piscinibacter</taxon>
    </lineage>
</organism>
<proteinExistence type="predicted"/>
<feature type="chain" id="PRO_5018132315" description="DUF2946 domain-containing protein" evidence="2">
    <location>
        <begin position="25"/>
        <end position="119"/>
    </location>
</feature>
<dbReference type="RefSeq" id="WP_124542331.1">
    <property type="nucleotide sequence ID" value="NZ_QUSW01000006.1"/>
</dbReference>
<dbReference type="AlphaFoldDB" id="A0A3N7HKY7"/>
<sequence>MRHLARLLILWLIAVALPVQGVAAATMLHCKAAESPAHEGHGHHHGAMGASHAAHSHQHDNGKSTCSVCAACCCAAALPALPIVLAAPEQAASPLAVPHLPAAAFLTSGPERPPRTARS</sequence>
<name>A0A3N7HKY7_9BURK</name>
<dbReference type="EMBL" id="QUSW01000006">
    <property type="protein sequence ID" value="RQP22760.1"/>
    <property type="molecule type" value="Genomic_DNA"/>
</dbReference>
<gene>
    <name evidence="3" type="ORF">DZC73_20910</name>
</gene>
<keyword evidence="2" id="KW-0732">Signal</keyword>
<feature type="signal peptide" evidence="2">
    <location>
        <begin position="1"/>
        <end position="24"/>
    </location>
</feature>
<evidence type="ECO:0000256" key="1">
    <source>
        <dbReference type="SAM" id="MobiDB-lite"/>
    </source>
</evidence>
<feature type="region of interest" description="Disordered" evidence="1">
    <location>
        <begin position="36"/>
        <end position="56"/>
    </location>
</feature>
<dbReference type="Proteomes" id="UP000267464">
    <property type="component" value="Unassembled WGS sequence"/>
</dbReference>
<keyword evidence="4" id="KW-1185">Reference proteome</keyword>
<comment type="caution">
    <text evidence="3">The sequence shown here is derived from an EMBL/GenBank/DDBJ whole genome shotgun (WGS) entry which is preliminary data.</text>
</comment>
<evidence type="ECO:0000256" key="2">
    <source>
        <dbReference type="SAM" id="SignalP"/>
    </source>
</evidence>
<protein>
    <recommendedName>
        <fullName evidence="5">DUF2946 domain-containing protein</fullName>
    </recommendedName>
</protein>
<evidence type="ECO:0008006" key="5">
    <source>
        <dbReference type="Google" id="ProtNLM"/>
    </source>
</evidence>
<accession>A0A3N7HKY7</accession>
<dbReference type="OrthoDB" id="8757581at2"/>
<evidence type="ECO:0000313" key="4">
    <source>
        <dbReference type="Proteomes" id="UP000267464"/>
    </source>
</evidence>
<reference evidence="3 4" key="1">
    <citation type="submission" date="2018-08" db="EMBL/GenBank/DDBJ databases">
        <authorList>
            <person name="Khan S.A."/>
            <person name="Jeon C.O."/>
            <person name="Chun B.H."/>
            <person name="Jeong S.E."/>
        </authorList>
    </citation>
    <scope>NUCLEOTIDE SEQUENCE [LARGE SCALE GENOMIC DNA]</scope>
    <source>
        <strain evidence="3 4">S-16</strain>
    </source>
</reference>